<feature type="transmembrane region" description="Helical" evidence="1">
    <location>
        <begin position="6"/>
        <end position="23"/>
    </location>
</feature>
<comment type="caution">
    <text evidence="2">The sequence shown here is derived from an EMBL/GenBank/DDBJ whole genome shotgun (WGS) entry which is preliminary data.</text>
</comment>
<feature type="transmembrane region" description="Helical" evidence="1">
    <location>
        <begin position="92"/>
        <end position="117"/>
    </location>
</feature>
<keyword evidence="1" id="KW-1133">Transmembrane helix</keyword>
<dbReference type="PANTHER" id="PTHR48098">
    <property type="entry name" value="ENTEROCHELIN ESTERASE-RELATED"/>
    <property type="match status" value="1"/>
</dbReference>
<dbReference type="GO" id="GO:0016747">
    <property type="term" value="F:acyltransferase activity, transferring groups other than amino-acyl groups"/>
    <property type="evidence" value="ECO:0007669"/>
    <property type="project" value="TreeGrafter"/>
</dbReference>
<proteinExistence type="predicted"/>
<dbReference type="SUPFAM" id="SSF53474">
    <property type="entry name" value="alpha/beta-Hydrolases"/>
    <property type="match status" value="1"/>
</dbReference>
<dbReference type="PANTHER" id="PTHR48098:SF1">
    <property type="entry name" value="DIACYLGLYCEROL ACYLTRANSFERASE_MYCOLYLTRANSFERASE AG85A"/>
    <property type="match status" value="1"/>
</dbReference>
<keyword evidence="1" id="KW-0472">Membrane</keyword>
<evidence type="ECO:0000256" key="1">
    <source>
        <dbReference type="SAM" id="Phobius"/>
    </source>
</evidence>
<dbReference type="EMBL" id="JACHVP010000004">
    <property type="protein sequence ID" value="MBB2968837.1"/>
    <property type="molecule type" value="Genomic_DNA"/>
</dbReference>
<feature type="transmembrane region" description="Helical" evidence="1">
    <location>
        <begin position="35"/>
        <end position="55"/>
    </location>
</feature>
<keyword evidence="3" id="KW-1185">Reference proteome</keyword>
<protein>
    <submittedName>
        <fullName evidence="2">Enterochelin esterase-like enzyme</fullName>
    </submittedName>
</protein>
<dbReference type="Gene3D" id="3.40.50.1820">
    <property type="entry name" value="alpha/beta hydrolase"/>
    <property type="match status" value="1"/>
</dbReference>
<reference evidence="2 3" key="1">
    <citation type="submission" date="2020-08" db="EMBL/GenBank/DDBJ databases">
        <title>Sequencing the genomes of 1000 actinobacteria strains.</title>
        <authorList>
            <person name="Klenk H.-P."/>
        </authorList>
    </citation>
    <scope>NUCLEOTIDE SEQUENCE [LARGE SCALE GENOMIC DNA]</scope>
    <source>
        <strain evidence="2 3">DSM 20146</strain>
    </source>
</reference>
<evidence type="ECO:0000313" key="2">
    <source>
        <dbReference type="EMBL" id="MBB2968837.1"/>
    </source>
</evidence>
<organism evidence="2 3">
    <name type="scientific">Leifsonia aquatica</name>
    <name type="common">Corynebacterium aquaticum</name>
    <dbReference type="NCBI Taxonomy" id="144185"/>
    <lineage>
        <taxon>Bacteria</taxon>
        <taxon>Bacillati</taxon>
        <taxon>Actinomycetota</taxon>
        <taxon>Actinomycetes</taxon>
        <taxon>Micrococcales</taxon>
        <taxon>Microbacteriaceae</taxon>
        <taxon>Leifsonia</taxon>
    </lineage>
</organism>
<gene>
    <name evidence="2" type="ORF">FHX33_003613</name>
</gene>
<dbReference type="Proteomes" id="UP000538196">
    <property type="component" value="Unassembled WGS sequence"/>
</dbReference>
<name>A0A7W4UZI8_LEIAQ</name>
<dbReference type="RefSeq" id="WP_183428812.1">
    <property type="nucleotide sequence ID" value="NZ_JACHVP010000004.1"/>
</dbReference>
<dbReference type="AlphaFoldDB" id="A0A7W4UZI8"/>
<dbReference type="InterPro" id="IPR000801">
    <property type="entry name" value="Esterase-like"/>
</dbReference>
<feature type="transmembrane region" description="Helical" evidence="1">
    <location>
        <begin position="61"/>
        <end position="80"/>
    </location>
</feature>
<keyword evidence="1" id="KW-0812">Transmembrane</keyword>
<dbReference type="InterPro" id="IPR050583">
    <property type="entry name" value="Mycobacterial_A85_antigen"/>
</dbReference>
<feature type="transmembrane region" description="Helical" evidence="1">
    <location>
        <begin position="420"/>
        <end position="445"/>
    </location>
</feature>
<dbReference type="InterPro" id="IPR029058">
    <property type="entry name" value="AB_hydrolase_fold"/>
</dbReference>
<accession>A0A7W4UZI8</accession>
<sequence>MGILAWLSLALAIVCAYPAWRFARRAWHFRARPTVIAVIVTQVLALVVLTLLALLTPRPDLGGLGWFAIGLAALLFPLALGDALQTTRLRAVAVVLAAVAGLLTAGISVVAAAPAFATATVAGRHIPATETTLAEGYQLAVHIPPTASGFSSRDAHLFVPSGWIRDPSSTRPIVIMMMGQPGNPTLGATLDALHSLGTERLDDAPFVLVVDQLGANDKNPPCSNTSAGQLETFLTEDVPNWVTAELPVSHDRADWAIAGFSHGGECAAYLGAKHPDLWANVIDVSGPDKPGEYRSDRTRAKYYDDSEAEYEKYWPAKVMASTSYADHPMRGIFVAGAEDDHFRPQVEDTATAAENAGWKVTYWAVPGEGHSGPTLTKGLATAYNQLIPLWLESGAITTGDRLLCQPDQPNRSCGVTQVTAVAGTIAIVDLGMLAVFLSAQLLLFFGNRGRRVVE</sequence>
<evidence type="ECO:0000313" key="3">
    <source>
        <dbReference type="Proteomes" id="UP000538196"/>
    </source>
</evidence>
<dbReference type="Pfam" id="PF00756">
    <property type="entry name" value="Esterase"/>
    <property type="match status" value="1"/>
</dbReference>